<gene>
    <name evidence="2" type="ordered locus">Daro_2165</name>
</gene>
<dbReference type="OrthoDB" id="4378831at2"/>
<dbReference type="HOGENOM" id="CLU_591496_0_0_4"/>
<sequence length="462" mass="52009">MADVLTPKVRSVENMVQRARGATRKSSSPACPVCHLKAWISVFFDGTGNHRERDFPKCHSNVAALFDAHQDNPDEGIIRLYYEGLGRSFSFRERYEETKVYTRGGVRTLKTEGYQEADDRKLGKGFADGITERLEKALFELTDQIDRLRGKLNVDEINLAVFGFSRGSTEARAFLHWLAAHSKVKKAGTKLTYDDVPLNVKFLGIFDTVESVGWAGTNKMPELIKTKVPAFVEKCTHIVAAHELRSAFPLTQVDRNHRCVVYPGAHADIGGGYEMDEQGRSSQLARIALLQMLDEARGAGLKMRSLGEMKASKRWDERFKPSFDVPATAQKSLNDYLAAVKPAGSMTHHFQAHMDHYWRWIDSGLAMEDVEQKRQAFKGNKDREADFRIMKHLLTFTARTPEGRGQGKMPVKREGIPAPVESFFETYVHDSFEHFSATGGTLQTDASTADYYHLRTVLQPVG</sequence>
<dbReference type="PANTHER" id="PTHR33840">
    <property type="match status" value="1"/>
</dbReference>
<dbReference type="KEGG" id="dar:Daro_2165"/>
<dbReference type="eggNOG" id="COG3673">
    <property type="taxonomic scope" value="Bacteria"/>
</dbReference>
<feature type="domain" description="T6SS Phospholipase effector Tle1-like catalytic" evidence="1">
    <location>
        <begin position="192"/>
        <end position="295"/>
    </location>
</feature>
<name>Q47E27_DECAR</name>
<dbReference type="AlphaFoldDB" id="Q47E27"/>
<dbReference type="STRING" id="159087.Daro_2165"/>
<reference evidence="2" key="1">
    <citation type="submission" date="2005-08" db="EMBL/GenBank/DDBJ databases">
        <title>Complete sequence of Dechloromonas aromatica RCB.</title>
        <authorList>
            <person name="Salinero K.K."/>
            <person name="Copeland A."/>
            <person name="Lucas S."/>
            <person name="Lapidus A."/>
            <person name="Barry K."/>
            <person name="Detter J.C."/>
            <person name="Glavina T."/>
            <person name="Hammon N."/>
            <person name="Israni S."/>
            <person name="Pitluck S."/>
            <person name="Di Bartolo G."/>
            <person name="Trong S."/>
            <person name="Schmutz J."/>
            <person name="Larimer F."/>
            <person name="Land M."/>
            <person name="Ivanova N."/>
            <person name="Richardson P."/>
        </authorList>
    </citation>
    <scope>NUCLEOTIDE SEQUENCE</scope>
    <source>
        <strain evidence="2">RCB</strain>
    </source>
</reference>
<evidence type="ECO:0000259" key="1">
    <source>
        <dbReference type="Pfam" id="PF09994"/>
    </source>
</evidence>
<organism evidence="2">
    <name type="scientific">Dechloromonas aromatica (strain RCB)</name>
    <dbReference type="NCBI Taxonomy" id="159087"/>
    <lineage>
        <taxon>Bacteria</taxon>
        <taxon>Pseudomonadati</taxon>
        <taxon>Pseudomonadota</taxon>
        <taxon>Betaproteobacteria</taxon>
        <taxon>Rhodocyclales</taxon>
        <taxon>Azonexaceae</taxon>
        <taxon>Dechloromonas</taxon>
    </lineage>
</organism>
<protein>
    <recommendedName>
        <fullName evidence="1">T6SS Phospholipase effector Tle1-like catalytic domain-containing protein</fullName>
    </recommendedName>
</protein>
<dbReference type="Pfam" id="PF09994">
    <property type="entry name" value="T6SS_Tle1-like_cat"/>
    <property type="match status" value="2"/>
</dbReference>
<dbReference type="EMBL" id="CP000089">
    <property type="protein sequence ID" value="AAZ46904.1"/>
    <property type="molecule type" value="Genomic_DNA"/>
</dbReference>
<dbReference type="InterPro" id="IPR018712">
    <property type="entry name" value="Tle1-like_cat"/>
</dbReference>
<feature type="domain" description="T6SS Phospholipase effector Tle1-like catalytic" evidence="1">
    <location>
        <begin position="42"/>
        <end position="180"/>
    </location>
</feature>
<accession>Q47E27</accession>
<dbReference type="PANTHER" id="PTHR33840:SF1">
    <property type="entry name" value="TLE1 PHOSPHOLIPASE DOMAIN-CONTAINING PROTEIN"/>
    <property type="match status" value="1"/>
</dbReference>
<proteinExistence type="predicted"/>
<evidence type="ECO:0000313" key="2">
    <source>
        <dbReference type="EMBL" id="AAZ46904.1"/>
    </source>
</evidence>